<dbReference type="RefSeq" id="WP_202677400.1">
    <property type="nucleotide sequence ID" value="NZ_CP068595.1"/>
</dbReference>
<dbReference type="Proteomes" id="UP000595841">
    <property type="component" value="Chromosome"/>
</dbReference>
<dbReference type="EMBL" id="CP068595">
    <property type="protein sequence ID" value="QQZ63070.1"/>
    <property type="molecule type" value="Genomic_DNA"/>
</dbReference>
<name>A0A974SG31_9BACL</name>
<reference evidence="1 2" key="1">
    <citation type="submission" date="2021-01" db="EMBL/GenBank/DDBJ databases">
        <title>Whole genome sequence of Paenibacillus sonchi LMG 24727 for comparative genomics.</title>
        <authorList>
            <person name="Lee G."/>
            <person name="Kim M.-J."/>
            <person name="Lim K."/>
            <person name="Shin J.-H."/>
        </authorList>
    </citation>
    <scope>NUCLEOTIDE SEQUENCE [LARGE SCALE GENOMIC DNA]</scope>
    <source>
        <strain evidence="1 2">LMG 24727</strain>
    </source>
</reference>
<sequence>MAIQKGPFRLTGMPVTIFLAEKDAVPLMEADRLFLLAQKRMEITND</sequence>
<organism evidence="1 2">
    <name type="scientific">Paenibacillus sonchi</name>
    <dbReference type="NCBI Taxonomy" id="373687"/>
    <lineage>
        <taxon>Bacteria</taxon>
        <taxon>Bacillati</taxon>
        <taxon>Bacillota</taxon>
        <taxon>Bacilli</taxon>
        <taxon>Bacillales</taxon>
        <taxon>Paenibacillaceae</taxon>
        <taxon>Paenibacillus</taxon>
        <taxon>Paenibacillus sonchi group</taxon>
    </lineage>
</organism>
<gene>
    <name evidence="1" type="ORF">JI735_11585</name>
</gene>
<dbReference type="AlphaFoldDB" id="A0A974SG31"/>
<protein>
    <submittedName>
        <fullName evidence="1">Uncharacterized protein</fullName>
    </submittedName>
</protein>
<proteinExistence type="predicted"/>
<evidence type="ECO:0000313" key="2">
    <source>
        <dbReference type="Proteomes" id="UP000595841"/>
    </source>
</evidence>
<keyword evidence="2" id="KW-1185">Reference proteome</keyword>
<dbReference type="KEGG" id="pson:JI735_11585"/>
<evidence type="ECO:0000313" key="1">
    <source>
        <dbReference type="EMBL" id="QQZ63070.1"/>
    </source>
</evidence>
<accession>A0A974SG31</accession>